<dbReference type="Pfam" id="PF03049">
    <property type="entry name" value="Herpes_UL79"/>
    <property type="match status" value="1"/>
</dbReference>
<accession>Q8B403</accession>
<reference evidence="3 4" key="1">
    <citation type="journal article" date="2003" name="Virology">
        <title>A novel porcine gammaherpesvirus.</title>
        <authorList>
            <person name="Chmielewicz B."/>
            <person name="Goltz M."/>
            <person name="Franz T."/>
            <person name="Bauer C."/>
            <person name="Brema S."/>
            <person name="Ellerbrok H."/>
            <person name="Beckmann S."/>
            <person name="Rziha H.J."/>
            <person name="Lahrmann K.H."/>
            <person name="Romero C."/>
            <person name="Ehlers B."/>
        </authorList>
    </citation>
    <scope>NUCLEOTIDE SEQUENCE [LARGE SCALE GENOMIC DNA]</scope>
    <source>
        <strain evidence="3">489</strain>
    </source>
</reference>
<evidence type="ECO:0000256" key="1">
    <source>
        <dbReference type="ARBA" id="ARBA00005714"/>
    </source>
</evidence>
<protein>
    <submittedName>
        <fullName evidence="3">Uncharacterized protein</fullName>
    </submittedName>
</protein>
<comment type="similarity">
    <text evidence="1">Belongs to the herpesviridae UL79 family.</text>
</comment>
<dbReference type="Proteomes" id="UP000325694">
    <property type="component" value="Segment"/>
</dbReference>
<dbReference type="EMBL" id="AY170316">
    <property type="protein sequence ID" value="AAO12322.1"/>
    <property type="molecule type" value="Genomic_DNA"/>
</dbReference>
<evidence type="ECO:0000313" key="4">
    <source>
        <dbReference type="Proteomes" id="UP000325694"/>
    </source>
</evidence>
<dbReference type="KEGG" id="vg:65101050"/>
<dbReference type="GeneID" id="65101050"/>
<sequence length="258" mass="29927">MLGKYVFEGKPMDDGLKNLFWKIMLGKSLNTLSNNELRYCELMLNKIYEFTLNVYLIREAITNCAVRDDKLLSRKVPTEYWKMLYDTCQVMNISSDVLSHSGQRGSLWLFLNSNPKILKGMYTHILNYMGIFQNINISPQNMTDGNFLFNFGSVLPSRFLMVVGFCIVFWGVQKLEPWVRKFVRMIFILYMILLGHIIPQYSIFDVSVSNNYLGLTSSILEDIMSLHGTLPPSGEITHVRELDYIFIWNNSILLDHSS</sequence>
<feature type="transmembrane region" description="Helical" evidence="2">
    <location>
        <begin position="147"/>
        <end position="170"/>
    </location>
</feature>
<keyword evidence="2" id="KW-0812">Transmembrane</keyword>
<dbReference type="InterPro" id="IPR004290">
    <property type="entry name" value="Herpes_UL79"/>
</dbReference>
<dbReference type="RefSeq" id="YP_010085966.1">
    <property type="nucleotide sequence ID" value="NC_055234.1"/>
</dbReference>
<feature type="transmembrane region" description="Helical" evidence="2">
    <location>
        <begin position="182"/>
        <end position="203"/>
    </location>
</feature>
<keyword evidence="4" id="KW-1185">Reference proteome</keyword>
<evidence type="ECO:0000256" key="2">
    <source>
        <dbReference type="SAM" id="Phobius"/>
    </source>
</evidence>
<name>Q8B403_9GAMA</name>
<keyword evidence="2" id="KW-0472">Membrane</keyword>
<keyword evidence="2" id="KW-1133">Transmembrane helix</keyword>
<organism evidence="3 4">
    <name type="scientific">Suid gammaherpesvirus 5</name>
    <dbReference type="NCBI Taxonomy" id="1960251"/>
    <lineage>
        <taxon>Viruses</taxon>
        <taxon>Duplodnaviria</taxon>
        <taxon>Heunggongvirae</taxon>
        <taxon>Peploviricota</taxon>
        <taxon>Herviviricetes</taxon>
        <taxon>Herpesvirales</taxon>
        <taxon>Orthoherpesviridae</taxon>
        <taxon>Gammaherpesvirinae</taxon>
        <taxon>Macavirus</taxon>
        <taxon>Macavirus suidgamma5</taxon>
    </lineage>
</organism>
<proteinExistence type="inferred from homology"/>
<evidence type="ECO:0000313" key="3">
    <source>
        <dbReference type="EMBL" id="AAO12322.1"/>
    </source>
</evidence>